<proteinExistence type="predicted"/>
<feature type="compositionally biased region" description="Basic and acidic residues" evidence="1">
    <location>
        <begin position="30"/>
        <end position="40"/>
    </location>
</feature>
<protein>
    <submittedName>
        <fullName evidence="2">Uncharacterized protein</fullName>
    </submittedName>
</protein>
<name>A0A2Z6MGR6_TRISU</name>
<dbReference type="Proteomes" id="UP000242715">
    <property type="component" value="Unassembled WGS sequence"/>
</dbReference>
<dbReference type="OrthoDB" id="4237at2759"/>
<reference evidence="3" key="1">
    <citation type="journal article" date="2017" name="Front. Plant Sci.">
        <title>Climate Clever Clovers: New Paradigm to Reduce the Environmental Footprint of Ruminants by Breeding Low Methanogenic Forages Utilizing Haplotype Variation.</title>
        <authorList>
            <person name="Kaur P."/>
            <person name="Appels R."/>
            <person name="Bayer P.E."/>
            <person name="Keeble-Gagnere G."/>
            <person name="Wang J."/>
            <person name="Hirakawa H."/>
            <person name="Shirasawa K."/>
            <person name="Vercoe P."/>
            <person name="Stefanova K."/>
            <person name="Durmic Z."/>
            <person name="Nichols P."/>
            <person name="Revell C."/>
            <person name="Isobe S.N."/>
            <person name="Edwards D."/>
            <person name="Erskine W."/>
        </authorList>
    </citation>
    <scope>NUCLEOTIDE SEQUENCE [LARGE SCALE GENOMIC DNA]</scope>
    <source>
        <strain evidence="3">cv. Daliak</strain>
    </source>
</reference>
<evidence type="ECO:0000313" key="2">
    <source>
        <dbReference type="EMBL" id="GAU29033.1"/>
    </source>
</evidence>
<dbReference type="PANTHER" id="PTHR36397:SF1">
    <property type="entry name" value="OS04G0482900 PROTEIN"/>
    <property type="match status" value="1"/>
</dbReference>
<organism evidence="2 3">
    <name type="scientific">Trifolium subterraneum</name>
    <name type="common">Subterranean clover</name>
    <dbReference type="NCBI Taxonomy" id="3900"/>
    <lineage>
        <taxon>Eukaryota</taxon>
        <taxon>Viridiplantae</taxon>
        <taxon>Streptophyta</taxon>
        <taxon>Embryophyta</taxon>
        <taxon>Tracheophyta</taxon>
        <taxon>Spermatophyta</taxon>
        <taxon>Magnoliopsida</taxon>
        <taxon>eudicotyledons</taxon>
        <taxon>Gunneridae</taxon>
        <taxon>Pentapetalae</taxon>
        <taxon>rosids</taxon>
        <taxon>fabids</taxon>
        <taxon>Fabales</taxon>
        <taxon>Fabaceae</taxon>
        <taxon>Papilionoideae</taxon>
        <taxon>50 kb inversion clade</taxon>
        <taxon>NPAAA clade</taxon>
        <taxon>Hologalegina</taxon>
        <taxon>IRL clade</taxon>
        <taxon>Trifolieae</taxon>
        <taxon>Trifolium</taxon>
    </lineage>
</organism>
<sequence>MALASSWNMNIGALGSSQKTMLFEVSCSNRKRDRDRERGSNNKSIHPPYKVVEITPPPKSLGVRCLPPNDMQLCRDLVGTVNITIEQPFGTSTPTILMASAALLTLSTGPANFLANNESESGL</sequence>
<dbReference type="AlphaFoldDB" id="A0A2Z6MGR6"/>
<keyword evidence="3" id="KW-1185">Reference proteome</keyword>
<feature type="region of interest" description="Disordered" evidence="1">
    <location>
        <begin position="25"/>
        <end position="53"/>
    </location>
</feature>
<dbReference type="EMBL" id="DF973386">
    <property type="protein sequence ID" value="GAU29033.1"/>
    <property type="molecule type" value="Genomic_DNA"/>
</dbReference>
<evidence type="ECO:0000256" key="1">
    <source>
        <dbReference type="SAM" id="MobiDB-lite"/>
    </source>
</evidence>
<evidence type="ECO:0000313" key="3">
    <source>
        <dbReference type="Proteomes" id="UP000242715"/>
    </source>
</evidence>
<gene>
    <name evidence="2" type="ORF">TSUD_165510</name>
</gene>
<dbReference type="PANTHER" id="PTHR36397">
    <property type="entry name" value="OSJNBA0081L15.1 PROTEIN"/>
    <property type="match status" value="1"/>
</dbReference>
<accession>A0A2Z6MGR6</accession>